<evidence type="ECO:0000256" key="1">
    <source>
        <dbReference type="ARBA" id="ARBA00023157"/>
    </source>
</evidence>
<dbReference type="PANTHER" id="PTHR19143">
    <property type="entry name" value="FIBRINOGEN/TENASCIN/ANGIOPOEITIN"/>
    <property type="match status" value="1"/>
</dbReference>
<keyword evidence="6" id="KW-1185">Reference proteome</keyword>
<dbReference type="PROSITE" id="PS51406">
    <property type="entry name" value="FIBRINOGEN_C_2"/>
    <property type="match status" value="1"/>
</dbReference>
<dbReference type="PANTHER" id="PTHR19143:SF327">
    <property type="entry name" value="FI21813P1-RELATED"/>
    <property type="match status" value="1"/>
</dbReference>
<evidence type="ECO:0000259" key="4">
    <source>
        <dbReference type="PROSITE" id="PS51406"/>
    </source>
</evidence>
<dbReference type="Proteomes" id="UP000075920">
    <property type="component" value="Unassembled WGS sequence"/>
</dbReference>
<feature type="compositionally biased region" description="Low complexity" evidence="2">
    <location>
        <begin position="477"/>
        <end position="493"/>
    </location>
</feature>
<dbReference type="CDD" id="cd00087">
    <property type="entry name" value="FReD"/>
    <property type="match status" value="1"/>
</dbReference>
<dbReference type="InterPro" id="IPR014716">
    <property type="entry name" value="Fibrinogen_a/b/g_C_1"/>
</dbReference>
<feature type="region of interest" description="Disordered" evidence="2">
    <location>
        <begin position="515"/>
        <end position="545"/>
    </location>
</feature>
<dbReference type="InterPro" id="IPR002181">
    <property type="entry name" value="Fibrinogen_a/b/g_C_dom"/>
</dbReference>
<keyword evidence="1" id="KW-1015">Disulfide bond</keyword>
<dbReference type="Pfam" id="PF00147">
    <property type="entry name" value="Fibrinogen_C"/>
    <property type="match status" value="1"/>
</dbReference>
<dbReference type="VEuPathDB" id="VectorBase:AMIN015532"/>
<feature type="compositionally biased region" description="Low complexity" evidence="2">
    <location>
        <begin position="532"/>
        <end position="545"/>
    </location>
</feature>
<proteinExistence type="predicted"/>
<protein>
    <submittedName>
        <fullName evidence="5">Fibrinogen C-terminal domain-containing protein</fullName>
    </submittedName>
</protein>
<sequence>MKWIVLVLAVGCLTCVSFANDVIVPKFVKPPVKSNPPYGFGDIDNCGCHDIVAKLKKVEANLVKLILNMRTKYGSVYSELLDMKKHVNSVSWYVGQTSETAQSINEQLVSSSISLAQIMHSIRDLTISQQKLVTKTLLTESILILEKRNQEYKPPAPEGDIVYTSCDDERITQTGTYLVQDAFAEPTKVICVLDSQSGAFTVIQNRQNGSTDFYRGYSDYRSGFGEFDGGDYWLGLDRIHNMTSSGDYELVILMEDFEKNVSFARYDNFAIGTGNDFYPITKLDGFSGPAGDSFGLIVGVLFSAYDLDLDSSVSNCAVSNRGAWWYTDCGQSNLNGLYLKGLSGGTTGMFWETFRGANYSLKNSRMMIQRKPVPTTTDATTTATESTSMTTTIEETTATTTMSSQTVFTSTTPSESTIASGATSTSTTAAGSSSSTTVDSGTTTMTTGTAETTLPETTNTEVASTPSMPDETTPITTVSAESSSPNTSPMSTTDAEGAATTSVPSETTIMTTVTAESMPPETTPASTTAGQSFSTTSESSEATPTTTVVAETTLMSTVVPDTTTEIIPQETTEIPTGSSDASNANGASGGNGAVEKLYCNYNCTIYLRGQLINVEESSLELVNLNCKVAKSGIPCCTKNCYPVKL</sequence>
<dbReference type="PROSITE" id="PS00514">
    <property type="entry name" value="FIBRINOGEN_C_1"/>
    <property type="match status" value="1"/>
</dbReference>
<feature type="domain" description="Fibrinogen C-terminal" evidence="4">
    <location>
        <begin position="157"/>
        <end position="372"/>
    </location>
</feature>
<dbReference type="InterPro" id="IPR036056">
    <property type="entry name" value="Fibrinogen-like_C"/>
</dbReference>
<name>A0A182WQP4_9DIPT</name>
<dbReference type="EnsemblMetazoa" id="AMIN015532-RA">
    <property type="protein sequence ID" value="AMIN015532-PA"/>
    <property type="gene ID" value="AMIN015532"/>
</dbReference>
<dbReference type="AlphaFoldDB" id="A0A182WQP4"/>
<dbReference type="InterPro" id="IPR050373">
    <property type="entry name" value="Fibrinogen_C-term_domain"/>
</dbReference>
<dbReference type="SMART" id="SM00186">
    <property type="entry name" value="FBG"/>
    <property type="match status" value="1"/>
</dbReference>
<accession>A0A182WQP4</accession>
<organism evidence="5 6">
    <name type="scientific">Anopheles minimus</name>
    <dbReference type="NCBI Taxonomy" id="112268"/>
    <lineage>
        <taxon>Eukaryota</taxon>
        <taxon>Metazoa</taxon>
        <taxon>Ecdysozoa</taxon>
        <taxon>Arthropoda</taxon>
        <taxon>Hexapoda</taxon>
        <taxon>Insecta</taxon>
        <taxon>Pterygota</taxon>
        <taxon>Neoptera</taxon>
        <taxon>Endopterygota</taxon>
        <taxon>Diptera</taxon>
        <taxon>Nematocera</taxon>
        <taxon>Culicoidea</taxon>
        <taxon>Culicidae</taxon>
        <taxon>Anophelinae</taxon>
        <taxon>Anopheles</taxon>
    </lineage>
</organism>
<reference evidence="5" key="2">
    <citation type="submission" date="2020-05" db="UniProtKB">
        <authorList>
            <consortium name="EnsemblMetazoa"/>
        </authorList>
    </citation>
    <scope>IDENTIFICATION</scope>
    <source>
        <strain evidence="5">MINIMUS1</strain>
    </source>
</reference>
<feature type="signal peptide" evidence="3">
    <location>
        <begin position="1"/>
        <end position="19"/>
    </location>
</feature>
<feature type="compositionally biased region" description="Low complexity" evidence="2">
    <location>
        <begin position="375"/>
        <end position="461"/>
    </location>
</feature>
<dbReference type="InterPro" id="IPR020837">
    <property type="entry name" value="Fibrinogen_CS"/>
</dbReference>
<dbReference type="Gene3D" id="3.90.215.10">
    <property type="entry name" value="Gamma Fibrinogen, chain A, domain 1"/>
    <property type="match status" value="1"/>
</dbReference>
<keyword evidence="3" id="KW-0732">Signal</keyword>
<dbReference type="Gene3D" id="4.10.530.10">
    <property type="entry name" value="Gamma-fibrinogen Carboxyl Terminal Fragment, domain 2"/>
    <property type="match status" value="1"/>
</dbReference>
<reference evidence="6" key="1">
    <citation type="submission" date="2013-03" db="EMBL/GenBank/DDBJ databases">
        <title>The Genome Sequence of Anopheles minimus MINIMUS1.</title>
        <authorList>
            <consortium name="The Broad Institute Genomics Platform"/>
            <person name="Neafsey D.E."/>
            <person name="Walton C."/>
            <person name="Walker B."/>
            <person name="Young S.K."/>
            <person name="Zeng Q."/>
            <person name="Gargeya S."/>
            <person name="Fitzgerald M."/>
            <person name="Haas B."/>
            <person name="Abouelleil A."/>
            <person name="Allen A.W."/>
            <person name="Alvarado L."/>
            <person name="Arachchi H.M."/>
            <person name="Berlin A.M."/>
            <person name="Chapman S.B."/>
            <person name="Gainer-Dewar J."/>
            <person name="Goldberg J."/>
            <person name="Griggs A."/>
            <person name="Gujja S."/>
            <person name="Hansen M."/>
            <person name="Howarth C."/>
            <person name="Imamovic A."/>
            <person name="Ireland A."/>
            <person name="Larimer J."/>
            <person name="McCowan C."/>
            <person name="Murphy C."/>
            <person name="Pearson M."/>
            <person name="Poon T.W."/>
            <person name="Priest M."/>
            <person name="Roberts A."/>
            <person name="Saif S."/>
            <person name="Shea T."/>
            <person name="Sisk P."/>
            <person name="Sykes S."/>
            <person name="Wortman J."/>
            <person name="Nusbaum C."/>
            <person name="Birren B."/>
        </authorList>
    </citation>
    <scope>NUCLEOTIDE SEQUENCE [LARGE SCALE GENOMIC DNA]</scope>
    <source>
        <strain evidence="6">MINIMUS1</strain>
    </source>
</reference>
<feature type="chain" id="PRO_5008141702" evidence="3">
    <location>
        <begin position="20"/>
        <end position="645"/>
    </location>
</feature>
<feature type="region of interest" description="Disordered" evidence="2">
    <location>
        <begin position="370"/>
        <end position="503"/>
    </location>
</feature>
<dbReference type="STRING" id="112268.A0A182WQP4"/>
<feature type="region of interest" description="Disordered" evidence="2">
    <location>
        <begin position="568"/>
        <end position="587"/>
    </location>
</feature>
<dbReference type="GO" id="GO:0005615">
    <property type="term" value="C:extracellular space"/>
    <property type="evidence" value="ECO:0007669"/>
    <property type="project" value="TreeGrafter"/>
</dbReference>
<dbReference type="SUPFAM" id="SSF56496">
    <property type="entry name" value="Fibrinogen C-terminal domain-like"/>
    <property type="match status" value="1"/>
</dbReference>
<evidence type="ECO:0000313" key="5">
    <source>
        <dbReference type="EnsemblMetazoa" id="AMIN015532-PA"/>
    </source>
</evidence>
<feature type="compositionally biased region" description="Low complexity" evidence="2">
    <location>
        <begin position="568"/>
        <end position="586"/>
    </location>
</feature>
<evidence type="ECO:0000313" key="6">
    <source>
        <dbReference type="Proteomes" id="UP000075920"/>
    </source>
</evidence>
<evidence type="ECO:0000256" key="2">
    <source>
        <dbReference type="SAM" id="MobiDB-lite"/>
    </source>
</evidence>
<evidence type="ECO:0000256" key="3">
    <source>
        <dbReference type="SAM" id="SignalP"/>
    </source>
</evidence>